<dbReference type="KEGG" id="loa:LOAG_17158"/>
<dbReference type="OrthoDB" id="277011at2759"/>
<evidence type="ECO:0000256" key="5">
    <source>
        <dbReference type="ARBA" id="ARBA00022842"/>
    </source>
</evidence>
<evidence type="ECO:0000313" key="11">
    <source>
        <dbReference type="EMBL" id="EJD75746.1"/>
    </source>
</evidence>
<dbReference type="GO" id="GO:0004722">
    <property type="term" value="F:protein serine/threonine phosphatase activity"/>
    <property type="evidence" value="ECO:0007669"/>
    <property type="project" value="UniProtKB-EC"/>
</dbReference>
<dbReference type="InterPro" id="IPR036412">
    <property type="entry name" value="HAD-like_sf"/>
</dbReference>
<feature type="region of interest" description="Disordered" evidence="9">
    <location>
        <begin position="98"/>
        <end position="119"/>
    </location>
</feature>
<comment type="cofactor">
    <cofactor evidence="1">
        <name>Mg(2+)</name>
        <dbReference type="ChEBI" id="CHEBI:18420"/>
    </cofactor>
</comment>
<name>A0A1S0UJY4_LOALO</name>
<dbReference type="SMART" id="SM00577">
    <property type="entry name" value="CPDc"/>
    <property type="match status" value="1"/>
</dbReference>
<reference evidence="11" key="1">
    <citation type="submission" date="2012-04" db="EMBL/GenBank/DDBJ databases">
        <title>The Genome Sequence of Loa loa.</title>
        <authorList>
            <consortium name="The Broad Institute Genome Sequencing Platform"/>
            <consortium name="Broad Institute Genome Sequencing Center for Infectious Disease"/>
            <person name="Nutman T.B."/>
            <person name="Fink D.L."/>
            <person name="Russ C."/>
            <person name="Young S."/>
            <person name="Zeng Q."/>
            <person name="Gargeya S."/>
            <person name="Alvarado L."/>
            <person name="Berlin A."/>
            <person name="Chapman S.B."/>
            <person name="Chen Z."/>
            <person name="Freedman E."/>
            <person name="Gellesch M."/>
            <person name="Goldberg J."/>
            <person name="Griggs A."/>
            <person name="Gujja S."/>
            <person name="Heilman E.R."/>
            <person name="Heiman D."/>
            <person name="Howarth C."/>
            <person name="Mehta T."/>
            <person name="Neiman D."/>
            <person name="Pearson M."/>
            <person name="Roberts A."/>
            <person name="Saif S."/>
            <person name="Shea T."/>
            <person name="Shenoy N."/>
            <person name="Sisk P."/>
            <person name="Stolte C."/>
            <person name="Sykes S."/>
            <person name="White J."/>
            <person name="Yandava C."/>
            <person name="Haas B."/>
            <person name="Henn M.R."/>
            <person name="Nusbaum C."/>
            <person name="Birren B."/>
        </authorList>
    </citation>
    <scope>NUCLEOTIDE SEQUENCE [LARGE SCALE GENOMIC DNA]</scope>
</reference>
<evidence type="ECO:0000256" key="3">
    <source>
        <dbReference type="ARBA" id="ARBA00022723"/>
    </source>
</evidence>
<dbReference type="NCBIfam" id="TIGR02251">
    <property type="entry name" value="HIF-SF_euk"/>
    <property type="match status" value="1"/>
</dbReference>
<comment type="catalytic activity">
    <reaction evidence="8">
        <text>O-phospho-L-threonyl-[protein] + H2O = L-threonyl-[protein] + phosphate</text>
        <dbReference type="Rhea" id="RHEA:47004"/>
        <dbReference type="Rhea" id="RHEA-COMP:11060"/>
        <dbReference type="Rhea" id="RHEA-COMP:11605"/>
        <dbReference type="ChEBI" id="CHEBI:15377"/>
        <dbReference type="ChEBI" id="CHEBI:30013"/>
        <dbReference type="ChEBI" id="CHEBI:43474"/>
        <dbReference type="ChEBI" id="CHEBI:61977"/>
        <dbReference type="EC" id="3.1.3.16"/>
    </reaction>
</comment>
<evidence type="ECO:0000259" key="10">
    <source>
        <dbReference type="PROSITE" id="PS50969"/>
    </source>
</evidence>
<dbReference type="EC" id="3.1.3.16" evidence="2"/>
<evidence type="ECO:0000256" key="8">
    <source>
        <dbReference type="ARBA" id="ARBA00048336"/>
    </source>
</evidence>
<dbReference type="InterPro" id="IPR023214">
    <property type="entry name" value="HAD_sf"/>
</dbReference>
<evidence type="ECO:0000256" key="2">
    <source>
        <dbReference type="ARBA" id="ARBA00013081"/>
    </source>
</evidence>
<evidence type="ECO:0000256" key="9">
    <source>
        <dbReference type="SAM" id="MobiDB-lite"/>
    </source>
</evidence>
<dbReference type="RefSeq" id="XP_020306588.1">
    <property type="nucleotide sequence ID" value="XM_020449817.1"/>
</dbReference>
<protein>
    <recommendedName>
        <fullName evidence="2">protein-serine/threonine phosphatase</fullName>
        <ecNumber evidence="2">3.1.3.16</ecNumber>
    </recommendedName>
</protein>
<dbReference type="InParanoid" id="A0A1S0UJY4"/>
<proteinExistence type="predicted"/>
<evidence type="ECO:0000256" key="6">
    <source>
        <dbReference type="ARBA" id="ARBA00022912"/>
    </source>
</evidence>
<accession>A0A1S0UJY4</accession>
<comment type="catalytic activity">
    <reaction evidence="7">
        <text>O-phospho-L-seryl-[protein] + H2O = L-seryl-[protein] + phosphate</text>
        <dbReference type="Rhea" id="RHEA:20629"/>
        <dbReference type="Rhea" id="RHEA-COMP:9863"/>
        <dbReference type="Rhea" id="RHEA-COMP:11604"/>
        <dbReference type="ChEBI" id="CHEBI:15377"/>
        <dbReference type="ChEBI" id="CHEBI:29999"/>
        <dbReference type="ChEBI" id="CHEBI:43474"/>
        <dbReference type="ChEBI" id="CHEBI:83421"/>
        <dbReference type="EC" id="3.1.3.16"/>
    </reaction>
</comment>
<evidence type="ECO:0000256" key="4">
    <source>
        <dbReference type="ARBA" id="ARBA00022801"/>
    </source>
</evidence>
<dbReference type="InterPro" id="IPR011948">
    <property type="entry name" value="Dullard_phosphatase"/>
</dbReference>
<keyword evidence="3" id="KW-0479">Metal-binding</keyword>
<dbReference type="AlphaFoldDB" id="A0A1S0UJY4"/>
<dbReference type="PANTHER" id="PTHR12210">
    <property type="entry name" value="DULLARD PROTEIN PHOSPHATASE"/>
    <property type="match status" value="1"/>
</dbReference>
<evidence type="ECO:0000256" key="7">
    <source>
        <dbReference type="ARBA" id="ARBA00047761"/>
    </source>
</evidence>
<keyword evidence="5" id="KW-0460">Magnesium</keyword>
<sequence length="571" mass="63407">MKKTDESNNQSQEGSSLVIHGLRRFSVRQGTSNNSLNCKGIEVSGTSKSLYQNGEVLDSWHNAEDDVSATPFWNHDDMERTRNDISLLKSVVTNSYTGMTPGSSMNSSEVNHSRADGTTSQRLQKFVPCGYAPNRFPVTLTSIPRSCWPKTCYGDPAHTFSGTITLPSTRIVPASSSTTQSVPSTSGLGTLSANEQIIYPKSPSTSNSGPRNKSQTLLVGLLRRINNGTSTSSVLEAEHKKISKIDLGSEFFYRKLSFPKYSAVKECTSADSRKSQKEKLDKKGAVEGANSRRDTLLIWSVSKDKEAENIRNKSSKSFLSRGKPHMPKFLQSFCCCIRSETAIKAKRRILHSVPSTSTPQSLITQVTKNSQNGTNINGTSVSVNDSYSADSYNDTREYVPMQLCDKLLLPPVRPCDGDKKCLIIDLDETLVHSSFKPVKNPDFIIPVEIDNVIHQVYVLKRPYVDEFLERIGDKFECVLFTASLAKYADPVADFLDKRGVFRARLFRESCVFHKGNYVKDLTRLGRDLKKVIIVDNSPASYAFHPDNAVCFLLHLFFSLSSGGETFSFLTL</sequence>
<dbReference type="EMBL" id="JH712111">
    <property type="protein sequence ID" value="EJD75746.1"/>
    <property type="molecule type" value="Genomic_DNA"/>
</dbReference>
<dbReference type="SUPFAM" id="SSF56784">
    <property type="entry name" value="HAD-like"/>
    <property type="match status" value="1"/>
</dbReference>
<dbReference type="InterPro" id="IPR050365">
    <property type="entry name" value="TIM50"/>
</dbReference>
<dbReference type="OMA" id="QSFCCCI"/>
<dbReference type="Gene3D" id="3.40.50.1000">
    <property type="entry name" value="HAD superfamily/HAD-like"/>
    <property type="match status" value="1"/>
</dbReference>
<dbReference type="CDD" id="cd07521">
    <property type="entry name" value="HAD_FCP1-like"/>
    <property type="match status" value="1"/>
</dbReference>
<organism evidence="11">
    <name type="scientific">Loa loa</name>
    <name type="common">Eye worm</name>
    <name type="synonym">Filaria loa</name>
    <dbReference type="NCBI Taxonomy" id="7209"/>
    <lineage>
        <taxon>Eukaryota</taxon>
        <taxon>Metazoa</taxon>
        <taxon>Ecdysozoa</taxon>
        <taxon>Nematoda</taxon>
        <taxon>Chromadorea</taxon>
        <taxon>Rhabditida</taxon>
        <taxon>Spirurina</taxon>
        <taxon>Spiruromorpha</taxon>
        <taxon>Filarioidea</taxon>
        <taxon>Onchocercidae</taxon>
        <taxon>Loa</taxon>
    </lineage>
</organism>
<dbReference type="Pfam" id="PF03031">
    <property type="entry name" value="NIF"/>
    <property type="match status" value="1"/>
</dbReference>
<evidence type="ECO:0000256" key="1">
    <source>
        <dbReference type="ARBA" id="ARBA00001946"/>
    </source>
</evidence>
<dbReference type="CTD" id="9946008"/>
<keyword evidence="6" id="KW-0904">Protein phosphatase</keyword>
<gene>
    <name evidence="11" type="ORF">LOAG_17158</name>
</gene>
<keyword evidence="4" id="KW-0378">Hydrolase</keyword>
<dbReference type="GO" id="GO:0046872">
    <property type="term" value="F:metal ion binding"/>
    <property type="evidence" value="ECO:0007669"/>
    <property type="project" value="UniProtKB-KW"/>
</dbReference>
<dbReference type="GeneID" id="9946008"/>
<dbReference type="FunFam" id="3.40.50.1000:FF:000192">
    <property type="entry name" value="CTD small phosphatase-like protein"/>
    <property type="match status" value="1"/>
</dbReference>
<dbReference type="InterPro" id="IPR004274">
    <property type="entry name" value="FCP1_dom"/>
</dbReference>
<dbReference type="PROSITE" id="PS50969">
    <property type="entry name" value="FCP1"/>
    <property type="match status" value="1"/>
</dbReference>
<feature type="domain" description="FCP1 homology" evidence="10">
    <location>
        <begin position="415"/>
        <end position="571"/>
    </location>
</feature>